<evidence type="ECO:0000256" key="1">
    <source>
        <dbReference type="SAM" id="MobiDB-lite"/>
    </source>
</evidence>
<reference evidence="2" key="1">
    <citation type="submission" date="2021-02" db="EMBL/GenBank/DDBJ databases">
        <authorList>
            <person name="Cremers G."/>
            <person name="Picone N."/>
        </authorList>
    </citation>
    <scope>NUCLEOTIDE SEQUENCE</scope>
    <source>
        <strain evidence="2">PQ17</strain>
    </source>
</reference>
<dbReference type="EMBL" id="CAJNOB010000071">
    <property type="protein sequence ID" value="CAF0705364.1"/>
    <property type="molecule type" value="Genomic_DNA"/>
</dbReference>
<protein>
    <submittedName>
        <fullName evidence="2">Uncharacterized protein</fullName>
    </submittedName>
</protein>
<sequence length="80" mass="9179">MIGRWRAIDWEHSLSLQYRLCISVLRPPIDYKTALRPLFLPLFPMVLFLDPLRTALSGPKKAWATGRRSARASSKSPLRS</sequence>
<feature type="region of interest" description="Disordered" evidence="1">
    <location>
        <begin position="59"/>
        <end position="80"/>
    </location>
</feature>
<evidence type="ECO:0000313" key="2">
    <source>
        <dbReference type="EMBL" id="CAF0705364.1"/>
    </source>
</evidence>
<proteinExistence type="predicted"/>
<evidence type="ECO:0000313" key="3">
    <source>
        <dbReference type="Proteomes" id="UP000663859"/>
    </source>
</evidence>
<feature type="compositionally biased region" description="Polar residues" evidence="1">
    <location>
        <begin position="71"/>
        <end position="80"/>
    </location>
</feature>
<dbReference type="Proteomes" id="UP000663859">
    <property type="component" value="Unassembled WGS sequence"/>
</dbReference>
<gene>
    <name evidence="2" type="ORF">MPNT_90075</name>
</gene>
<organism evidence="2 3">
    <name type="scientific">Candidatus Methylacidithermus pantelleriae</name>
    <dbReference type="NCBI Taxonomy" id="2744239"/>
    <lineage>
        <taxon>Bacteria</taxon>
        <taxon>Pseudomonadati</taxon>
        <taxon>Verrucomicrobiota</taxon>
        <taxon>Methylacidiphilae</taxon>
        <taxon>Methylacidiphilales</taxon>
        <taxon>Methylacidiphilaceae</taxon>
        <taxon>Candidatus Methylacidithermus</taxon>
    </lineage>
</organism>
<comment type="caution">
    <text evidence="2">The sequence shown here is derived from an EMBL/GenBank/DDBJ whole genome shotgun (WGS) entry which is preliminary data.</text>
</comment>
<keyword evidence="3" id="KW-1185">Reference proteome</keyword>
<accession>A0A8J2BNR0</accession>
<dbReference type="AlphaFoldDB" id="A0A8J2BNR0"/>
<name>A0A8J2BNR0_9BACT</name>